<gene>
    <name evidence="1" type="ORF">SVIM_LOCUS371768</name>
</gene>
<accession>A0A6N2MJV4</accession>
<protein>
    <submittedName>
        <fullName evidence="1">Uncharacterized protein</fullName>
    </submittedName>
</protein>
<dbReference type="EMBL" id="CAADRP010001818">
    <property type="protein sequence ID" value="VFU53534.1"/>
    <property type="molecule type" value="Genomic_DNA"/>
</dbReference>
<reference evidence="1" key="1">
    <citation type="submission" date="2019-03" db="EMBL/GenBank/DDBJ databases">
        <authorList>
            <person name="Mank J."/>
            <person name="Almeida P."/>
        </authorList>
    </citation>
    <scope>NUCLEOTIDE SEQUENCE</scope>
    <source>
        <strain evidence="1">78183</strain>
    </source>
</reference>
<name>A0A6N2MJV4_SALVM</name>
<evidence type="ECO:0000313" key="1">
    <source>
        <dbReference type="EMBL" id="VFU53534.1"/>
    </source>
</evidence>
<dbReference type="AlphaFoldDB" id="A0A6N2MJV4"/>
<organism evidence="1">
    <name type="scientific">Salix viminalis</name>
    <name type="common">Common osier</name>
    <name type="synonym">Basket willow</name>
    <dbReference type="NCBI Taxonomy" id="40686"/>
    <lineage>
        <taxon>Eukaryota</taxon>
        <taxon>Viridiplantae</taxon>
        <taxon>Streptophyta</taxon>
        <taxon>Embryophyta</taxon>
        <taxon>Tracheophyta</taxon>
        <taxon>Spermatophyta</taxon>
        <taxon>Magnoliopsida</taxon>
        <taxon>eudicotyledons</taxon>
        <taxon>Gunneridae</taxon>
        <taxon>Pentapetalae</taxon>
        <taxon>rosids</taxon>
        <taxon>fabids</taxon>
        <taxon>Malpighiales</taxon>
        <taxon>Salicaceae</taxon>
        <taxon>Saliceae</taxon>
        <taxon>Salix</taxon>
    </lineage>
</organism>
<sequence length="66" mass="7656">MAKQNEETHKHDFLSPPILTHSSIPFSQSSLALPLSFRKNNSRLGWTWEDKFGAAFHQQGKRHAYF</sequence>
<proteinExistence type="predicted"/>